<dbReference type="GO" id="GO:0051213">
    <property type="term" value="F:dioxygenase activity"/>
    <property type="evidence" value="ECO:0007669"/>
    <property type="project" value="UniProtKB-KW"/>
</dbReference>
<organism evidence="9 10">
    <name type="scientific">Monosiga brevicollis</name>
    <name type="common">Choanoflagellate</name>
    <dbReference type="NCBI Taxonomy" id="81824"/>
    <lineage>
        <taxon>Eukaryota</taxon>
        <taxon>Choanoflagellata</taxon>
        <taxon>Craspedida</taxon>
        <taxon>Salpingoecidae</taxon>
        <taxon>Monosiga</taxon>
    </lineage>
</organism>
<feature type="domain" description="Fe2OG dioxygenase" evidence="8">
    <location>
        <begin position="416"/>
        <end position="510"/>
    </location>
</feature>
<keyword evidence="5" id="KW-0560">Oxidoreductase</keyword>
<dbReference type="Proteomes" id="UP000001357">
    <property type="component" value="Unassembled WGS sequence"/>
</dbReference>
<dbReference type="eggNOG" id="KOG1971">
    <property type="taxonomic scope" value="Eukaryota"/>
</dbReference>
<dbReference type="InParanoid" id="A9V9W4"/>
<gene>
    <name evidence="9" type="ORF">MONBRDRAFT_38748</name>
</gene>
<evidence type="ECO:0000256" key="1">
    <source>
        <dbReference type="ARBA" id="ARBA00001961"/>
    </source>
</evidence>
<comment type="cofactor">
    <cofactor evidence="1">
        <name>L-ascorbate</name>
        <dbReference type="ChEBI" id="CHEBI:38290"/>
    </cofactor>
</comment>
<evidence type="ECO:0000259" key="8">
    <source>
        <dbReference type="PROSITE" id="PS51471"/>
    </source>
</evidence>
<evidence type="ECO:0000256" key="4">
    <source>
        <dbReference type="ARBA" id="ARBA00022964"/>
    </source>
</evidence>
<evidence type="ECO:0000256" key="5">
    <source>
        <dbReference type="ARBA" id="ARBA00023002"/>
    </source>
</evidence>
<proteinExistence type="predicted"/>
<evidence type="ECO:0000256" key="3">
    <source>
        <dbReference type="ARBA" id="ARBA00022896"/>
    </source>
</evidence>
<dbReference type="Gene3D" id="2.60.120.620">
    <property type="entry name" value="q2cbj1_9rhob like domain"/>
    <property type="match status" value="1"/>
</dbReference>
<name>A9V9W4_MONBE</name>
<feature type="compositionally biased region" description="Polar residues" evidence="7">
    <location>
        <begin position="28"/>
        <end position="52"/>
    </location>
</feature>
<evidence type="ECO:0000256" key="7">
    <source>
        <dbReference type="SAM" id="MobiDB-lite"/>
    </source>
</evidence>
<keyword evidence="4" id="KW-0223">Dioxygenase</keyword>
<dbReference type="InterPro" id="IPR005123">
    <property type="entry name" value="Oxoglu/Fe-dep_dioxygenase_dom"/>
</dbReference>
<evidence type="ECO:0000313" key="9">
    <source>
        <dbReference type="EMBL" id="EDQ85559.1"/>
    </source>
</evidence>
<dbReference type="GO" id="GO:0005506">
    <property type="term" value="F:iron ion binding"/>
    <property type="evidence" value="ECO:0007669"/>
    <property type="project" value="InterPro"/>
</dbReference>
<keyword evidence="3" id="KW-0847">Vitamin C</keyword>
<accession>A9V9W4</accession>
<dbReference type="KEGG" id="mbr:MONBRDRAFT_38748"/>
<evidence type="ECO:0000256" key="2">
    <source>
        <dbReference type="ARBA" id="ARBA00022723"/>
    </source>
</evidence>
<keyword evidence="10" id="KW-1185">Reference proteome</keyword>
<dbReference type="EMBL" id="CH991572">
    <property type="protein sequence ID" value="EDQ85559.1"/>
    <property type="molecule type" value="Genomic_DNA"/>
</dbReference>
<evidence type="ECO:0000256" key="6">
    <source>
        <dbReference type="ARBA" id="ARBA00023004"/>
    </source>
</evidence>
<dbReference type="GO" id="GO:0031418">
    <property type="term" value="F:L-ascorbic acid binding"/>
    <property type="evidence" value="ECO:0007669"/>
    <property type="project" value="UniProtKB-KW"/>
</dbReference>
<feature type="region of interest" description="Disordered" evidence="7">
    <location>
        <begin position="1"/>
        <end position="53"/>
    </location>
</feature>
<keyword evidence="6" id="KW-0408">Iron</keyword>
<dbReference type="Pfam" id="PF25238">
    <property type="entry name" value="OGFOD2-like"/>
    <property type="match status" value="1"/>
</dbReference>
<keyword evidence="2" id="KW-0479">Metal-binding</keyword>
<sequence>MADPLVASDKPMPQQPQTEPATDKDDAASQSAITATLPPSVSGRAASTTPPAQHQHLHTLEFVADLPNTAHPQLARIRRELDDLCAPDGAVTVVPVLDRRGRNQLVVGEGHIYRAHFPVPPDSAYDFLNGLQVELTWPSPLDDDAQPAVRICQVFEHSQVREDGFLPPALLAFNLDRLRARDTASPMTLGEALAAVLAMLLRNPLPEPPTALDEMDEEDLLALWAEHDPDCHCLINQLMPCSFQDFLNQTESEARADRLITFHENVATRHAHLFTRARDHFALRMGTARQWLAQTQHPALFDAVRGWPETWFLPSFWTAMHAPNPEAAIRSLAREITPGVWSFGMFTPEFCDLMAADLAAYEKSGLPKTRPNSMNRYGMILADMGMASMLDRLLWEMLNPIQRALLPALAQGLALDHHHSFVVQYEEGLDVHLDMHTDDAEFTCNVNLTDDFSGSGLTFCGMHGATSHRKLAGVYQHQRGHAVVHAGLHRHGADPLQTGRRENLIIWCRSSAYRQTREYKARYANPFLSEEAPDQRCLSTTHDRDYSHWTDVFAQAKQDPDQLPLHQTHPTMNARTANF</sequence>
<reference evidence="9 10" key="1">
    <citation type="journal article" date="2008" name="Nature">
        <title>The genome of the choanoflagellate Monosiga brevicollis and the origin of metazoans.</title>
        <authorList>
            <consortium name="JGI Sequencing"/>
            <person name="King N."/>
            <person name="Westbrook M.J."/>
            <person name="Young S.L."/>
            <person name="Kuo A."/>
            <person name="Abedin M."/>
            <person name="Chapman J."/>
            <person name="Fairclough S."/>
            <person name="Hellsten U."/>
            <person name="Isogai Y."/>
            <person name="Letunic I."/>
            <person name="Marr M."/>
            <person name="Pincus D."/>
            <person name="Putnam N."/>
            <person name="Rokas A."/>
            <person name="Wright K.J."/>
            <person name="Zuzow R."/>
            <person name="Dirks W."/>
            <person name="Good M."/>
            <person name="Goodstein D."/>
            <person name="Lemons D."/>
            <person name="Li W."/>
            <person name="Lyons J.B."/>
            <person name="Morris A."/>
            <person name="Nichols S."/>
            <person name="Richter D.J."/>
            <person name="Salamov A."/>
            <person name="Bork P."/>
            <person name="Lim W.A."/>
            <person name="Manning G."/>
            <person name="Miller W.T."/>
            <person name="McGinnis W."/>
            <person name="Shapiro H."/>
            <person name="Tjian R."/>
            <person name="Grigoriev I.V."/>
            <person name="Rokhsar D."/>
        </authorList>
    </citation>
    <scope>NUCLEOTIDE SEQUENCE [LARGE SCALE GENOMIC DNA]</scope>
    <source>
        <strain evidence="10">MX1 / ATCC 50154</strain>
    </source>
</reference>
<dbReference type="PROSITE" id="PS51471">
    <property type="entry name" value="FE2OG_OXY"/>
    <property type="match status" value="1"/>
</dbReference>
<dbReference type="PANTHER" id="PTHR24014:SF4">
    <property type="entry name" value="2-OXOGLUTARATE AND IRON-DEPENDENT OXYGENASE DOMAIN-CONTAINING PROTEIN 2"/>
    <property type="match status" value="1"/>
</dbReference>
<dbReference type="PANTHER" id="PTHR24014">
    <property type="entry name" value="2-OXOGLUTARATE AND IRON-DEPENDENT OXYGENASE DOMAIN-CONTAINING PROTEIN 2"/>
    <property type="match status" value="1"/>
</dbReference>
<dbReference type="SMART" id="SM00702">
    <property type="entry name" value="P4Hc"/>
    <property type="match status" value="1"/>
</dbReference>
<dbReference type="GO" id="GO:0016705">
    <property type="term" value="F:oxidoreductase activity, acting on paired donors, with incorporation or reduction of molecular oxygen"/>
    <property type="evidence" value="ECO:0007669"/>
    <property type="project" value="InterPro"/>
</dbReference>
<dbReference type="RefSeq" id="XP_001749508.1">
    <property type="nucleotide sequence ID" value="XM_001749456.1"/>
</dbReference>
<protein>
    <recommendedName>
        <fullName evidence="8">Fe2OG dioxygenase domain-containing protein</fullName>
    </recommendedName>
</protein>
<feature type="compositionally biased region" description="Polar residues" evidence="7">
    <location>
        <begin position="568"/>
        <end position="579"/>
    </location>
</feature>
<dbReference type="InterPro" id="IPR006620">
    <property type="entry name" value="Pro_4_hyd_alph"/>
</dbReference>
<feature type="region of interest" description="Disordered" evidence="7">
    <location>
        <begin position="560"/>
        <end position="579"/>
    </location>
</feature>
<dbReference type="AlphaFoldDB" id="A9V9W4"/>
<evidence type="ECO:0000313" key="10">
    <source>
        <dbReference type="Proteomes" id="UP000001357"/>
    </source>
</evidence>
<dbReference type="STRING" id="81824.A9V9W4"/>
<dbReference type="GeneID" id="5894764"/>